<evidence type="ECO:0000256" key="4">
    <source>
        <dbReference type="ARBA" id="ARBA00022741"/>
    </source>
</evidence>
<dbReference type="Gene3D" id="1.20.120.790">
    <property type="entry name" value="Heat shock protein 90, C-terminal domain"/>
    <property type="match status" value="1"/>
</dbReference>
<dbReference type="InterPro" id="IPR036890">
    <property type="entry name" value="HATPase_C_sf"/>
</dbReference>
<dbReference type="Pfam" id="PF00183">
    <property type="entry name" value="HSP90"/>
    <property type="match status" value="1"/>
</dbReference>
<comment type="function">
    <text evidence="8 10">Molecular chaperone. Has ATPase activity.</text>
</comment>
<comment type="similarity">
    <text evidence="2 10">Belongs to the heat shock protein 90 family.</text>
</comment>
<comment type="subcellular location">
    <subcellularLocation>
        <location evidence="1 10">Cytoplasm</location>
    </subcellularLocation>
</comment>
<evidence type="ECO:0000256" key="10">
    <source>
        <dbReference type="HAMAP-Rule" id="MF_00505"/>
    </source>
</evidence>
<keyword evidence="3 10" id="KW-0963">Cytoplasm</keyword>
<evidence type="ECO:0000256" key="8">
    <source>
        <dbReference type="ARBA" id="ARBA00058590"/>
    </source>
</evidence>
<feature type="binding site" evidence="11">
    <location>
        <position position="177"/>
    </location>
    <ligand>
        <name>ATP</name>
        <dbReference type="ChEBI" id="CHEBI:30616"/>
    </ligand>
</feature>
<dbReference type="GO" id="GO:0051082">
    <property type="term" value="F:unfolded protein binding"/>
    <property type="evidence" value="ECO:0007669"/>
    <property type="project" value="UniProtKB-UniRule"/>
</dbReference>
<evidence type="ECO:0000256" key="7">
    <source>
        <dbReference type="ARBA" id="ARBA00023186"/>
    </source>
</evidence>
<sequence>MAEAAHKETHGFQTEVKKLLQLMIHSLYSNKEIFLRELVSNAADAADKLRFRALSNDSLYENDGDLRVRLSVDKDAGTLTISDNGIGMTRDDVIEHLGTIAKSGTSEFFSKLSGDQARDSQLIGQFGVGFYSAFIVADKVTVRTRAAGEEASRGVEWQSEGEGEFTVADIEKSNRGTDVILHLKEDEKEFLDDWRLRSIIGKYSDHISIAVQMYKEEVAERDGPDGEKIPAEPAKWETINKATALWTRDKSEVSDEEYQEFYKHISHDYGDPLLWSHNKVEGKTEYTSLLYVPAKAPFDLWNREQSHGLKLYVQRVFIMDDAEQFMPTYLRFVKGVLDSNDLPLNVSREILQDNKVTQAMRQACTKKVLQMLERLASNDKDKYQNFWSEFGNVLKEGPAEDFSNREKIAGLLRFASTHEDSPAQTVSLDDYLGRMKEGQDKIYFITADSYQAAKASPHLEIFRKKGIEVLLMSDRIDEWLMSHLNEYKEKAFQPITRGELDLGELEDEQTKQAQQEAEKKVEGLTERVKKVLGDKVKEVKLSHRLIDSPACVVADEFGMSTQMLKLMQAAGQKVPEMTYHFELNPEHALVQVLAEMQDEEKFSQLAEVLFDQAALTEQGSLKDPASFVNRLNGLLIGLVK</sequence>
<dbReference type="FunFam" id="3.30.230.80:FF:000002">
    <property type="entry name" value="Molecular chaperone HtpG"/>
    <property type="match status" value="1"/>
</dbReference>
<evidence type="ECO:0000256" key="6">
    <source>
        <dbReference type="ARBA" id="ARBA00023016"/>
    </source>
</evidence>
<dbReference type="HAMAP" id="MF_00505">
    <property type="entry name" value="HSP90"/>
    <property type="match status" value="1"/>
</dbReference>
<keyword evidence="7 10" id="KW-0143">Chaperone</keyword>
<dbReference type="SUPFAM" id="SSF110942">
    <property type="entry name" value="HSP90 C-terminal domain"/>
    <property type="match status" value="1"/>
</dbReference>
<evidence type="ECO:0000256" key="11">
    <source>
        <dbReference type="PIRSR" id="PIRSR002583-1"/>
    </source>
</evidence>
<feature type="binding site" evidence="11">
    <location>
        <position position="348"/>
    </location>
    <ligand>
        <name>ATP</name>
        <dbReference type="ChEBI" id="CHEBI:30616"/>
    </ligand>
</feature>
<evidence type="ECO:0000313" key="14">
    <source>
        <dbReference type="EMBL" id="MBN7824919.1"/>
    </source>
</evidence>
<dbReference type="PANTHER" id="PTHR11528">
    <property type="entry name" value="HEAT SHOCK PROTEIN 90 FAMILY MEMBER"/>
    <property type="match status" value="1"/>
</dbReference>
<evidence type="ECO:0000256" key="3">
    <source>
        <dbReference type="ARBA" id="ARBA00022490"/>
    </source>
</evidence>
<dbReference type="PROSITE" id="PS00298">
    <property type="entry name" value="HSP90"/>
    <property type="match status" value="1"/>
</dbReference>
<feature type="binding site" evidence="11">
    <location>
        <position position="83"/>
    </location>
    <ligand>
        <name>ATP</name>
        <dbReference type="ChEBI" id="CHEBI:30616"/>
    </ligand>
</feature>
<name>A0A939DLT1_9ALTE</name>
<dbReference type="InterPro" id="IPR037196">
    <property type="entry name" value="HSP90_C"/>
</dbReference>
<dbReference type="Gene3D" id="3.30.565.10">
    <property type="entry name" value="Histidine kinase-like ATPase, C-terminal domain"/>
    <property type="match status" value="1"/>
</dbReference>
<dbReference type="PRINTS" id="PR00775">
    <property type="entry name" value="HEATSHOCK90"/>
</dbReference>
<dbReference type="CDD" id="cd16927">
    <property type="entry name" value="HATPase_Hsp90-like"/>
    <property type="match status" value="1"/>
</dbReference>
<dbReference type="InterPro" id="IPR019805">
    <property type="entry name" value="Heat_shock_protein_90_CS"/>
</dbReference>
<dbReference type="NCBIfam" id="NF003555">
    <property type="entry name" value="PRK05218.1"/>
    <property type="match status" value="1"/>
</dbReference>
<dbReference type="GO" id="GO:0016887">
    <property type="term" value="F:ATP hydrolysis activity"/>
    <property type="evidence" value="ECO:0007669"/>
    <property type="project" value="InterPro"/>
</dbReference>
<evidence type="ECO:0000256" key="5">
    <source>
        <dbReference type="ARBA" id="ARBA00022840"/>
    </source>
</evidence>
<keyword evidence="12" id="KW-0175">Coiled coil</keyword>
<dbReference type="GO" id="GO:0140662">
    <property type="term" value="F:ATP-dependent protein folding chaperone"/>
    <property type="evidence" value="ECO:0007669"/>
    <property type="project" value="InterPro"/>
</dbReference>
<feature type="binding site" evidence="11">
    <location>
        <position position="88"/>
    </location>
    <ligand>
        <name>ATP</name>
        <dbReference type="ChEBI" id="CHEBI:30616"/>
    </ligand>
</feature>
<keyword evidence="15" id="KW-1185">Reference proteome</keyword>
<feature type="binding site" evidence="11">
    <location>
        <begin position="103"/>
        <end position="104"/>
    </location>
    <ligand>
        <name>ATP</name>
        <dbReference type="ChEBI" id="CHEBI:30616"/>
    </ligand>
</feature>
<comment type="caution">
    <text evidence="14">The sequence shown here is derived from an EMBL/GenBank/DDBJ whole genome shotgun (WGS) entry which is preliminary data.</text>
</comment>
<dbReference type="Gene3D" id="3.30.230.80">
    <property type="match status" value="1"/>
</dbReference>
<evidence type="ECO:0000256" key="9">
    <source>
        <dbReference type="ARBA" id="ARBA00070675"/>
    </source>
</evidence>
<dbReference type="PIRSF" id="PIRSF002583">
    <property type="entry name" value="Hsp90"/>
    <property type="match status" value="1"/>
</dbReference>
<evidence type="ECO:0000256" key="12">
    <source>
        <dbReference type="SAM" id="Coils"/>
    </source>
</evidence>
<reference evidence="14" key="1">
    <citation type="submission" date="2021-03" db="EMBL/GenBank/DDBJ databases">
        <title>novel species isolated from a fishpond in China.</title>
        <authorList>
            <person name="Lu H."/>
            <person name="Cai Z."/>
        </authorList>
    </citation>
    <scope>NUCLEOTIDE SEQUENCE</scope>
    <source>
        <strain evidence="14">JCM 30855</strain>
    </source>
</reference>
<keyword evidence="4 10" id="KW-0547">Nucleotide-binding</keyword>
<dbReference type="Pfam" id="PF13589">
    <property type="entry name" value="HATPase_c_3"/>
    <property type="match status" value="1"/>
</dbReference>
<feature type="binding site" evidence="11">
    <location>
        <position position="41"/>
    </location>
    <ligand>
        <name>ATP</name>
        <dbReference type="ChEBI" id="CHEBI:30616"/>
    </ligand>
</feature>
<evidence type="ECO:0000256" key="1">
    <source>
        <dbReference type="ARBA" id="ARBA00004496"/>
    </source>
</evidence>
<feature type="region of interest" description="A; substrate-binding" evidence="10">
    <location>
        <begin position="1"/>
        <end position="348"/>
    </location>
</feature>
<dbReference type="Gene3D" id="3.40.50.11260">
    <property type="match status" value="1"/>
</dbReference>
<dbReference type="SUPFAM" id="SSF54211">
    <property type="entry name" value="Ribosomal protein S5 domain 2-like"/>
    <property type="match status" value="1"/>
</dbReference>
<feature type="region of interest" description="C" evidence="10">
    <location>
        <begin position="566"/>
        <end position="640"/>
    </location>
</feature>
<dbReference type="Proteomes" id="UP000664654">
    <property type="component" value="Unassembled WGS sequence"/>
</dbReference>
<dbReference type="InterPro" id="IPR003594">
    <property type="entry name" value="HATPase_dom"/>
</dbReference>
<dbReference type="SMART" id="SM00387">
    <property type="entry name" value="HATPase_c"/>
    <property type="match status" value="1"/>
</dbReference>
<dbReference type="SUPFAM" id="SSF55874">
    <property type="entry name" value="ATPase domain of HSP90 chaperone/DNA topoisomerase II/histidine kinase"/>
    <property type="match status" value="1"/>
</dbReference>
<dbReference type="InterPro" id="IPR020568">
    <property type="entry name" value="Ribosomal_Su5_D2-typ_SF"/>
</dbReference>
<keyword evidence="6 10" id="KW-0346">Stress response</keyword>
<evidence type="ECO:0000256" key="2">
    <source>
        <dbReference type="ARBA" id="ARBA00008239"/>
    </source>
</evidence>
<dbReference type="GO" id="GO:0005737">
    <property type="term" value="C:cytoplasm"/>
    <property type="evidence" value="ECO:0007669"/>
    <property type="project" value="UniProtKB-SubCell"/>
</dbReference>
<dbReference type="AlphaFoldDB" id="A0A939DLT1"/>
<dbReference type="FunFam" id="3.30.565.10:FF:000009">
    <property type="entry name" value="Molecular chaperone HtpG"/>
    <property type="match status" value="1"/>
</dbReference>
<dbReference type="InterPro" id="IPR020575">
    <property type="entry name" value="Hsp90_N"/>
</dbReference>
<comment type="subunit">
    <text evidence="10">Homodimer.</text>
</comment>
<dbReference type="InterPro" id="IPR001404">
    <property type="entry name" value="Hsp90_fam"/>
</dbReference>
<accession>A0A939DLT1</accession>
<evidence type="ECO:0000259" key="13">
    <source>
        <dbReference type="SMART" id="SM00387"/>
    </source>
</evidence>
<dbReference type="GO" id="GO:0005524">
    <property type="term" value="F:ATP binding"/>
    <property type="evidence" value="ECO:0007669"/>
    <property type="project" value="UniProtKB-UniRule"/>
</dbReference>
<feature type="binding site" evidence="11">
    <location>
        <position position="102"/>
    </location>
    <ligand>
        <name>ATP</name>
        <dbReference type="ChEBI" id="CHEBI:30616"/>
    </ligand>
</feature>
<dbReference type="EMBL" id="JAFKCV010000003">
    <property type="protein sequence ID" value="MBN7824919.1"/>
    <property type="molecule type" value="Genomic_DNA"/>
</dbReference>
<feature type="domain" description="Histidine kinase/HSP90-like ATPase" evidence="13">
    <location>
        <begin position="30"/>
        <end position="187"/>
    </location>
</feature>
<evidence type="ECO:0000313" key="15">
    <source>
        <dbReference type="Proteomes" id="UP000664654"/>
    </source>
</evidence>
<comment type="caution">
    <text evidence="10">Lacks conserved residue(s) required for the propagation of feature annotation.</text>
</comment>
<dbReference type="RefSeq" id="WP_206573032.1">
    <property type="nucleotide sequence ID" value="NZ_JAFKCV010000003.1"/>
</dbReference>
<proteinExistence type="inferred from homology"/>
<gene>
    <name evidence="10 14" type="primary">htpG</name>
    <name evidence="14" type="ORF">J0A66_06740</name>
</gene>
<organism evidence="14 15">
    <name type="scientific">Bowmanella dokdonensis</name>
    <dbReference type="NCBI Taxonomy" id="751969"/>
    <lineage>
        <taxon>Bacteria</taxon>
        <taxon>Pseudomonadati</taxon>
        <taxon>Pseudomonadota</taxon>
        <taxon>Gammaproteobacteria</taxon>
        <taxon>Alteromonadales</taxon>
        <taxon>Alteromonadaceae</taxon>
        <taxon>Bowmanella</taxon>
    </lineage>
</organism>
<feature type="binding site" evidence="11">
    <location>
        <begin position="125"/>
        <end position="130"/>
    </location>
    <ligand>
        <name>ATP</name>
        <dbReference type="ChEBI" id="CHEBI:30616"/>
    </ligand>
</feature>
<feature type="binding site" evidence="11">
    <location>
        <position position="37"/>
    </location>
    <ligand>
        <name>ATP</name>
        <dbReference type="ChEBI" id="CHEBI:30616"/>
    </ligand>
</feature>
<feature type="coiled-coil region" evidence="12">
    <location>
        <begin position="507"/>
        <end position="534"/>
    </location>
</feature>
<keyword evidence="5 10" id="KW-0067">ATP-binding</keyword>
<protein>
    <recommendedName>
        <fullName evidence="9 10">Chaperone protein HtpG</fullName>
    </recommendedName>
    <alternativeName>
        <fullName evidence="10">Heat shock protein HtpG</fullName>
    </alternativeName>
    <alternativeName>
        <fullName evidence="10">High temperature protein G</fullName>
    </alternativeName>
</protein>